<dbReference type="HAMAP" id="MF_00093">
    <property type="entry name" value="Rel_fac_1"/>
    <property type="match status" value="1"/>
</dbReference>
<comment type="PTM">
    <text evidence="6">Methylated by PrmC. Methylation increases the termination efficiency of RF1.</text>
</comment>
<name>A0ABN0RFW3_9LIST</name>
<keyword evidence="4 6" id="KW-0648">Protein biosynthesis</keyword>
<dbReference type="PROSITE" id="PS00745">
    <property type="entry name" value="RF_PROK_I"/>
    <property type="match status" value="1"/>
</dbReference>
<dbReference type="SUPFAM" id="SSF75620">
    <property type="entry name" value="Release factor"/>
    <property type="match status" value="1"/>
</dbReference>
<proteinExistence type="inferred from homology"/>
<dbReference type="PANTHER" id="PTHR43804:SF7">
    <property type="entry name" value="LD18447P"/>
    <property type="match status" value="1"/>
</dbReference>
<dbReference type="Gene3D" id="6.10.140.1950">
    <property type="match status" value="1"/>
</dbReference>
<keyword evidence="6" id="KW-0963">Cytoplasm</keyword>
<comment type="function">
    <text evidence="1 6">Peptide chain release factor 1 directs the termination of translation in response to the peptide chain termination codons UAG and UAA.</text>
</comment>
<reference evidence="8 9" key="1">
    <citation type="journal article" date="2014" name="Int. J. Syst. Evol. Microbiol.">
        <title>Listeria floridensis sp. nov., Listeria aquatica sp. nov., Listeria cornellensis sp. nov., Listeria riparia sp. nov. and Listeria grandensis sp. nov., from agricultural and natural environments.</title>
        <authorList>
            <person name="den Bakker H.C."/>
            <person name="Warchocki S."/>
            <person name="Wright E.M."/>
            <person name="Allred A.F."/>
            <person name="Ahlstrom C."/>
            <person name="Manuel C.S."/>
            <person name="Stasiewicz M.J."/>
            <person name="Burrell A."/>
            <person name="Roof S."/>
            <person name="Strawn L."/>
            <person name="Fortes E.D."/>
            <person name="Nightingale K.K."/>
            <person name="Kephart D."/>
            <person name="Wiedmann M."/>
        </authorList>
    </citation>
    <scope>NUCLEOTIDE SEQUENCE [LARGE SCALE GENOMIC DNA]</scope>
    <source>
        <strain evidence="8 9">FSL S10-1187</strain>
    </source>
</reference>
<comment type="caution">
    <text evidence="8">The sequence shown here is derived from an EMBL/GenBank/DDBJ whole genome shotgun (WGS) entry which is preliminary data.</text>
</comment>
<evidence type="ECO:0000256" key="3">
    <source>
        <dbReference type="ARBA" id="ARBA00022481"/>
    </source>
</evidence>
<evidence type="ECO:0000256" key="5">
    <source>
        <dbReference type="ARBA" id="ARBA00050039"/>
    </source>
</evidence>
<sequence>MYDRLQAVENRYDELNELLSDPDVVSDAKRLRDLSKEQSSIAETVETYRHYKEVTAGISDTKELLAEKLDDDMREMAKEELSELQTEKTELEEKMKLLLVPKDPNDEKNVIMEIRGAAGGDEAALFAGDLFRMYSRYAESRGWKVEVMDASPTGIGGYKEVIVMINGDGAFSRLKYENGAHRVQRVPETESGGRIHTSTATVAILPEAEDVEIDIQDKDIRTDTFASTGAGGQSVNTTMSAVRLTHIPTGIVVSMQDERSQIKNKEKAMKVLRARVYDKFEREAREEYDANRKSAVGTGDRSERIRTYNYPQNRVTDHRIGLTLQKLDQIMEGKLDEIIDALILEDQTSKLEHLNDVE</sequence>
<dbReference type="InterPro" id="IPR045853">
    <property type="entry name" value="Pep_chain_release_fac_I_sf"/>
</dbReference>
<accession>A0ABN0RFW3</accession>
<protein>
    <recommendedName>
        <fullName evidence="5 6">Peptide chain release factor 1</fullName>
        <shortName evidence="6">RF-1</shortName>
    </recommendedName>
</protein>
<keyword evidence="9" id="KW-1185">Reference proteome</keyword>
<evidence type="ECO:0000313" key="8">
    <source>
        <dbReference type="EMBL" id="EUJ32719.1"/>
    </source>
</evidence>
<evidence type="ECO:0000256" key="4">
    <source>
        <dbReference type="ARBA" id="ARBA00022917"/>
    </source>
</evidence>
<organism evidence="8 9">
    <name type="scientific">Listeria floridensis FSL S10-1187</name>
    <dbReference type="NCBI Taxonomy" id="1265817"/>
    <lineage>
        <taxon>Bacteria</taxon>
        <taxon>Bacillati</taxon>
        <taxon>Bacillota</taxon>
        <taxon>Bacilli</taxon>
        <taxon>Bacillales</taxon>
        <taxon>Listeriaceae</taxon>
        <taxon>Listeria</taxon>
    </lineage>
</organism>
<evidence type="ECO:0000256" key="6">
    <source>
        <dbReference type="HAMAP-Rule" id="MF_00093"/>
    </source>
</evidence>
<dbReference type="Gene3D" id="3.30.70.1660">
    <property type="match status" value="1"/>
</dbReference>
<dbReference type="EMBL" id="AODF01000010">
    <property type="protein sequence ID" value="EUJ32719.1"/>
    <property type="molecule type" value="Genomic_DNA"/>
</dbReference>
<dbReference type="InterPro" id="IPR000352">
    <property type="entry name" value="Pep_chain_release_fac_I"/>
</dbReference>
<dbReference type="Proteomes" id="UP000019249">
    <property type="component" value="Unassembled WGS sequence"/>
</dbReference>
<comment type="subcellular location">
    <subcellularLocation>
        <location evidence="6">Cytoplasm</location>
    </subcellularLocation>
</comment>
<dbReference type="NCBIfam" id="NF001859">
    <property type="entry name" value="PRK00591.1"/>
    <property type="match status" value="1"/>
</dbReference>
<evidence type="ECO:0000256" key="1">
    <source>
        <dbReference type="ARBA" id="ARBA00002986"/>
    </source>
</evidence>
<dbReference type="SMART" id="SM00937">
    <property type="entry name" value="PCRF"/>
    <property type="match status" value="1"/>
</dbReference>
<dbReference type="Pfam" id="PF03462">
    <property type="entry name" value="PCRF"/>
    <property type="match status" value="1"/>
</dbReference>
<keyword evidence="3 6" id="KW-0488">Methylation</keyword>
<dbReference type="Pfam" id="PF00472">
    <property type="entry name" value="RF-1"/>
    <property type="match status" value="1"/>
</dbReference>
<comment type="similarity">
    <text evidence="2 6">Belongs to the prokaryotic/mitochondrial release factor family.</text>
</comment>
<feature type="domain" description="Prokaryotic-type class I peptide chain release factors" evidence="7">
    <location>
        <begin position="226"/>
        <end position="242"/>
    </location>
</feature>
<evidence type="ECO:0000313" key="9">
    <source>
        <dbReference type="Proteomes" id="UP000019249"/>
    </source>
</evidence>
<evidence type="ECO:0000259" key="7">
    <source>
        <dbReference type="PROSITE" id="PS00745"/>
    </source>
</evidence>
<dbReference type="NCBIfam" id="TIGR00019">
    <property type="entry name" value="prfA"/>
    <property type="match status" value="1"/>
</dbReference>
<dbReference type="InterPro" id="IPR004373">
    <property type="entry name" value="RF-1"/>
</dbReference>
<gene>
    <name evidence="6 8" type="primary">prfA</name>
    <name evidence="8" type="ORF">MFLO_06399</name>
</gene>
<dbReference type="PANTHER" id="PTHR43804">
    <property type="entry name" value="LD18447P"/>
    <property type="match status" value="1"/>
</dbReference>
<feature type="modified residue" description="N5-methylglutamine" evidence="6">
    <location>
        <position position="233"/>
    </location>
</feature>
<dbReference type="InterPro" id="IPR050057">
    <property type="entry name" value="Prokaryotic/Mito_RF"/>
</dbReference>
<dbReference type="Gene3D" id="3.30.160.20">
    <property type="match status" value="1"/>
</dbReference>
<dbReference type="InterPro" id="IPR005139">
    <property type="entry name" value="PCRF"/>
</dbReference>
<evidence type="ECO:0000256" key="2">
    <source>
        <dbReference type="ARBA" id="ARBA00010835"/>
    </source>
</evidence>
<dbReference type="RefSeq" id="WP_036096947.1">
    <property type="nucleotide sequence ID" value="NZ_AODF01000010.1"/>
</dbReference>